<protein>
    <submittedName>
        <fullName evidence="8">PTS system, IIA component</fullName>
    </submittedName>
</protein>
<proteinExistence type="evidence at protein level"/>
<dbReference type="KEGG" id="spn:SP_2024"/>
<feature type="active site" description="Tele-phosphohistidine intermediate" evidence="5">
    <location>
        <position position="83"/>
    </location>
</feature>
<comment type="interaction">
    <interactant intactId="EBI-11704422">
        <id>A0A0H2US90</id>
    </interactant>
    <interactant intactId="EBI-11704418">
        <id>E7DNC4</id>
    </interactant>
    <organismsDiffer>true</organismsDiffer>
    <experiments>2</experiments>
</comment>
<keyword evidence="2" id="KW-0762">Sugar transport</keyword>
<dbReference type="SMR" id="A0A0H2US90"/>
<feature type="modified residue" description="Phosphohistidine; by HPr" evidence="7">
    <location>
        <position position="83"/>
    </location>
</feature>
<keyword evidence="4" id="KW-0598">Phosphotransferase system</keyword>
<dbReference type="PANTHER" id="PTHR34382:SF10">
    <property type="entry name" value="PTS SYSTEM OLIGO-BETA-MANNOSIDE-SPECIFIC EIIA COMPONENT"/>
    <property type="match status" value="1"/>
</dbReference>
<dbReference type="InterPro" id="IPR036542">
    <property type="entry name" value="PTS_IIA_lac/cel_sf"/>
</dbReference>
<dbReference type="GO" id="GO:0016740">
    <property type="term" value="F:transferase activity"/>
    <property type="evidence" value="ECO:0007669"/>
    <property type="project" value="UniProtKB-KW"/>
</dbReference>
<organism evidence="8 9">
    <name type="scientific">Streptococcus pneumoniae serotype 4 (strain ATCC BAA-334 / TIGR4)</name>
    <dbReference type="NCBI Taxonomy" id="170187"/>
    <lineage>
        <taxon>Bacteria</taxon>
        <taxon>Bacillati</taxon>
        <taxon>Bacillota</taxon>
        <taxon>Bacilli</taxon>
        <taxon>Lactobacillales</taxon>
        <taxon>Streptococcaceae</taxon>
        <taxon>Streptococcus</taxon>
    </lineage>
</organism>
<dbReference type="AlphaFoldDB" id="A0A0H2US90"/>
<accession>A0A0H2US90</accession>
<dbReference type="eggNOG" id="COG1447">
    <property type="taxonomic scope" value="Bacteria"/>
</dbReference>
<dbReference type="GO" id="GO:0009401">
    <property type="term" value="P:phosphoenolpyruvate-dependent sugar phosphotransferase system"/>
    <property type="evidence" value="ECO:0007669"/>
    <property type="project" value="UniProtKB-KW"/>
</dbReference>
<dbReference type="Gene3D" id="1.20.58.80">
    <property type="entry name" value="Phosphotransferase system, lactose/cellobiose-type IIA subunit"/>
    <property type="match status" value="1"/>
</dbReference>
<dbReference type="PhylomeDB" id="A0A0H2US90"/>
<keyword evidence="1" id="KW-0813">Transport</keyword>
<dbReference type="PaxDb" id="170187-SP_2024"/>
<evidence type="ECO:0000256" key="1">
    <source>
        <dbReference type="ARBA" id="ARBA00022448"/>
    </source>
</evidence>
<keyword evidence="3" id="KW-0808">Transferase</keyword>
<dbReference type="IntAct" id="A0A0H2US90">
    <property type="interactions" value="1"/>
</dbReference>
<dbReference type="GO" id="GO:0046872">
    <property type="term" value="F:metal ion binding"/>
    <property type="evidence" value="ECO:0007669"/>
    <property type="project" value="UniProtKB-KW"/>
</dbReference>
<evidence type="ECO:0000313" key="8">
    <source>
        <dbReference type="EMBL" id="AAK76089.1"/>
    </source>
</evidence>
<dbReference type="PROSITE" id="PS51095">
    <property type="entry name" value="PTS_EIIA_TYPE_3"/>
    <property type="match status" value="1"/>
</dbReference>
<feature type="binding site" evidence="6">
    <location>
        <position position="86"/>
    </location>
    <ligand>
        <name>Mg(2+)</name>
        <dbReference type="ChEBI" id="CHEBI:18420"/>
        <note>ligand shared between all trimeric partners</note>
    </ligand>
</feature>
<dbReference type="Proteomes" id="UP000000585">
    <property type="component" value="Chromosome"/>
</dbReference>
<dbReference type="EMBL" id="AE005672">
    <property type="protein sequence ID" value="AAK76089.1"/>
    <property type="molecule type" value="Genomic_DNA"/>
</dbReference>
<gene>
    <name evidence="8" type="ordered locus">SP_2024</name>
</gene>
<dbReference type="Pfam" id="PF02255">
    <property type="entry name" value="PTS_IIA"/>
    <property type="match status" value="1"/>
</dbReference>
<evidence type="ECO:0000256" key="3">
    <source>
        <dbReference type="ARBA" id="ARBA00022679"/>
    </source>
</evidence>
<evidence type="ECO:0000256" key="2">
    <source>
        <dbReference type="ARBA" id="ARBA00022597"/>
    </source>
</evidence>
<dbReference type="BioCyc" id="SPNE170187:G1FZB-2095-MONOMER"/>
<dbReference type="SUPFAM" id="SSF46973">
    <property type="entry name" value="Enzyme IIa from lactose specific PTS, IIa-lac"/>
    <property type="match status" value="1"/>
</dbReference>
<reference evidence="8 9" key="1">
    <citation type="journal article" date="2001" name="Science">
        <title>Complete genome sequence of a virulent isolate of Streptococcus pneumoniae.</title>
        <authorList>
            <person name="Tettelin H."/>
            <person name="Nelson K.E."/>
            <person name="Paulsen I.T."/>
            <person name="Eisen J.A."/>
            <person name="Read T.D."/>
            <person name="Peterson S."/>
            <person name="Heidelberg J."/>
            <person name="DeBoy R.T."/>
            <person name="Haft D.H."/>
            <person name="Dodson R.J."/>
            <person name="Durkin A.S."/>
            <person name="Gwinn M."/>
            <person name="Kolonay J.F."/>
            <person name="Nelson W.C."/>
            <person name="Peterson J.D."/>
            <person name="Umayam L.A."/>
            <person name="White O."/>
            <person name="Salzberg S.L."/>
            <person name="Lewis M.R."/>
            <person name="Radune D."/>
            <person name="Holtzapple E."/>
            <person name="Khouri H."/>
            <person name="Wolf A.M."/>
            <person name="Utterback T.R."/>
            <person name="Hansen C.L."/>
            <person name="McDonald L.A."/>
            <person name="Feldblyum T.V."/>
            <person name="Angiuoli S."/>
            <person name="Dickinson T."/>
            <person name="Hickey E.K."/>
            <person name="Holt I.E."/>
            <person name="Loftus B.J."/>
            <person name="Yang F."/>
            <person name="Smith H.O."/>
            <person name="Venter J.C."/>
            <person name="Dougherty B.A."/>
            <person name="Morrison D.A."/>
            <person name="Hollingshead S.K."/>
            <person name="Fraser C.M."/>
        </authorList>
    </citation>
    <scope>NUCLEOTIDE SEQUENCE [LARGE SCALE GENOMIC DNA]</scope>
    <source>
        <strain evidence="9">ATCC BAA-334 / TIGR4</strain>
    </source>
</reference>
<dbReference type="PIRSF" id="PIRSF000699">
    <property type="entry name" value="PTS_IILac_III"/>
    <property type="match status" value="1"/>
</dbReference>
<keyword evidence="6" id="KW-0479">Metal-binding</keyword>
<dbReference type="InterPro" id="IPR003188">
    <property type="entry name" value="PTS_IIA_lac/cel"/>
</dbReference>
<evidence type="ECO:0000256" key="5">
    <source>
        <dbReference type="PIRSR" id="PIRSR000699-1"/>
    </source>
</evidence>
<evidence type="ECO:0000256" key="7">
    <source>
        <dbReference type="PROSITE-ProRule" id="PRU00418"/>
    </source>
</evidence>
<name>A0A0H2US90_STRPN</name>
<evidence type="ECO:0000313" key="9">
    <source>
        <dbReference type="Proteomes" id="UP000000585"/>
    </source>
</evidence>
<dbReference type="EnsemblBacteria" id="AAK76089">
    <property type="protein sequence ID" value="AAK76089"/>
    <property type="gene ID" value="SP_2024"/>
</dbReference>
<keyword evidence="9" id="KW-1185">Reference proteome</keyword>
<evidence type="ECO:0000256" key="4">
    <source>
        <dbReference type="ARBA" id="ARBA00022683"/>
    </source>
</evidence>
<evidence type="ECO:0000256" key="6">
    <source>
        <dbReference type="PIRSR" id="PIRSR000699-2"/>
    </source>
</evidence>
<sequence length="108" mass="12236">MDRRNKMTEEMEYICFQLIANSGAAKSSFIEAIQLAKAGNLKEAKIKVEEAEDSLVEAHKIHSNLIQKEATGEKIGFSLLFMHAEDQMASTEIIQLLSKEFIDLYQNK</sequence>
<keyword evidence="6" id="KW-0460">Magnesium</keyword>
<dbReference type="PANTHER" id="PTHR34382">
    <property type="entry name" value="PTS SYSTEM N,N'-DIACETYLCHITOBIOSE-SPECIFIC EIIA COMPONENT"/>
    <property type="match status" value="1"/>
</dbReference>
<comment type="cofactor">
    <cofactor evidence="6">
        <name>Mg(2+)</name>
        <dbReference type="ChEBI" id="CHEBI:18420"/>
    </cofactor>
    <text evidence="6">Binds 1 Mg(2+) ion per trimer.</text>
</comment>
<dbReference type="CDD" id="cd00215">
    <property type="entry name" value="PTS_IIA_lac"/>
    <property type="match status" value="1"/>
</dbReference>